<accession>A0A0Q3PBT8</accession>
<protein>
    <submittedName>
        <fullName evidence="2 3">Uncharacterized protein</fullName>
    </submittedName>
</protein>
<proteinExistence type="predicted"/>
<organism evidence="2">
    <name type="scientific">Brachypodium distachyon</name>
    <name type="common">Purple false brome</name>
    <name type="synonym">Trachynia distachya</name>
    <dbReference type="NCBI Taxonomy" id="15368"/>
    <lineage>
        <taxon>Eukaryota</taxon>
        <taxon>Viridiplantae</taxon>
        <taxon>Streptophyta</taxon>
        <taxon>Embryophyta</taxon>
        <taxon>Tracheophyta</taxon>
        <taxon>Spermatophyta</taxon>
        <taxon>Magnoliopsida</taxon>
        <taxon>Liliopsida</taxon>
        <taxon>Poales</taxon>
        <taxon>Poaceae</taxon>
        <taxon>BOP clade</taxon>
        <taxon>Pooideae</taxon>
        <taxon>Stipodae</taxon>
        <taxon>Brachypodieae</taxon>
        <taxon>Brachypodium</taxon>
    </lineage>
</organism>
<evidence type="ECO:0000313" key="3">
    <source>
        <dbReference type="EnsemblPlants" id="KQJ86593"/>
    </source>
</evidence>
<sequence length="67" mass="7544">MGQTQSPFMRLPEAEQLLGPVVATSSGNRNRKEQFGKSTKARNKYYKNSTKDDLVLRVTLESITRIG</sequence>
<feature type="region of interest" description="Disordered" evidence="1">
    <location>
        <begin position="20"/>
        <end position="43"/>
    </location>
</feature>
<reference evidence="3" key="3">
    <citation type="submission" date="2018-08" db="UniProtKB">
        <authorList>
            <consortium name="EnsemblPlants"/>
        </authorList>
    </citation>
    <scope>IDENTIFICATION</scope>
    <source>
        <strain evidence="3">cv. Bd21</strain>
    </source>
</reference>
<reference evidence="2 3" key="1">
    <citation type="journal article" date="2010" name="Nature">
        <title>Genome sequencing and analysis of the model grass Brachypodium distachyon.</title>
        <authorList>
            <consortium name="International Brachypodium Initiative"/>
        </authorList>
    </citation>
    <scope>NUCLEOTIDE SEQUENCE [LARGE SCALE GENOMIC DNA]</scope>
    <source>
        <strain evidence="2 3">Bd21</strain>
    </source>
</reference>
<gene>
    <name evidence="2" type="ORF">BRADI_4g06536v3</name>
</gene>
<dbReference type="EnsemblPlants" id="KQJ86593">
    <property type="protein sequence ID" value="KQJ86593"/>
    <property type="gene ID" value="BRADI_4g06536v3"/>
</dbReference>
<keyword evidence="4" id="KW-1185">Reference proteome</keyword>
<evidence type="ECO:0000256" key="1">
    <source>
        <dbReference type="SAM" id="MobiDB-lite"/>
    </source>
</evidence>
<dbReference type="AlphaFoldDB" id="A0A0Q3PBT8"/>
<dbReference type="OrthoDB" id="705709at2759"/>
<evidence type="ECO:0000313" key="4">
    <source>
        <dbReference type="Proteomes" id="UP000008810"/>
    </source>
</evidence>
<dbReference type="Gramene" id="KQJ86593">
    <property type="protein sequence ID" value="KQJ86593"/>
    <property type="gene ID" value="BRADI_4g06536v3"/>
</dbReference>
<reference evidence="2" key="2">
    <citation type="submission" date="2017-06" db="EMBL/GenBank/DDBJ databases">
        <title>WGS assembly of Brachypodium distachyon.</title>
        <authorList>
            <consortium name="The International Brachypodium Initiative"/>
            <person name="Lucas S."/>
            <person name="Harmon-Smith M."/>
            <person name="Lail K."/>
            <person name="Tice H."/>
            <person name="Grimwood J."/>
            <person name="Bruce D."/>
            <person name="Barry K."/>
            <person name="Shu S."/>
            <person name="Lindquist E."/>
            <person name="Wang M."/>
            <person name="Pitluck S."/>
            <person name="Vogel J.P."/>
            <person name="Garvin D.F."/>
            <person name="Mockler T.C."/>
            <person name="Schmutz J."/>
            <person name="Rokhsar D."/>
            <person name="Bevan M.W."/>
        </authorList>
    </citation>
    <scope>NUCLEOTIDE SEQUENCE</scope>
    <source>
        <strain evidence="2">Bd21</strain>
    </source>
</reference>
<evidence type="ECO:0000313" key="2">
    <source>
        <dbReference type="EMBL" id="KQJ86593.1"/>
    </source>
</evidence>
<dbReference type="Proteomes" id="UP000008810">
    <property type="component" value="Chromosome 4"/>
</dbReference>
<name>A0A0Q3PBT8_BRADI</name>
<dbReference type="InParanoid" id="A0A0Q3PBT8"/>
<dbReference type="EMBL" id="CM000883">
    <property type="protein sequence ID" value="KQJ86593.1"/>
    <property type="molecule type" value="Genomic_DNA"/>
</dbReference>